<gene>
    <name evidence="2" type="primary">34</name>
    <name evidence="2" type="ORF">SEA_STORMAGEDDON_34</name>
</gene>
<organism evidence="2 3">
    <name type="scientific">Gordonia phage Stormageddon</name>
    <dbReference type="NCBI Taxonomy" id="2656541"/>
    <lineage>
        <taxon>Viruses</taxon>
        <taxon>Duplodnaviria</taxon>
        <taxon>Heunggongvirae</taxon>
        <taxon>Uroviricota</taxon>
        <taxon>Caudoviricetes</taxon>
        <taxon>Stormageddonvirus</taxon>
        <taxon>Stormageddonvirus Stormageddon</taxon>
    </lineage>
</organism>
<name>A0A649VQX4_9CAUD</name>
<sequence length="236" mass="26120">MAAASFDPEKDVNKPIEGSPGGPVEAVKRGVIQAFRVALNGSTFNDDSSPVYVEMEYPLEKVHYPGVWVQFSLTSLSPAGHGHLFRDPDSGDLLQEMVYQGRVTLTLVALSSRERDRLADLIINTLSFSRVSSPNVITENGYQETFSPLYDEFNKNPHVSISINSDRPNPMGQAVNVGTPWDPDTLVYEDAYSFEVLGQFMLVTSNEGLYRLKRVDINYDFAPRPPAGDDGEGAWI</sequence>
<reference evidence="2 3" key="1">
    <citation type="submission" date="2019-10" db="EMBL/GenBank/DDBJ databases">
        <authorList>
            <person name="Garlena R.A."/>
            <person name="Russell D.A."/>
            <person name="Pope W.H."/>
            <person name="Jacobs-Sera D."/>
            <person name="Hatfull G.F."/>
        </authorList>
    </citation>
    <scope>NUCLEOTIDE SEQUENCE [LARGE SCALE GENOMIC DNA]</scope>
</reference>
<dbReference type="KEGG" id="vg:64766743"/>
<feature type="region of interest" description="Disordered" evidence="1">
    <location>
        <begin position="1"/>
        <end position="23"/>
    </location>
</feature>
<evidence type="ECO:0000313" key="2">
    <source>
        <dbReference type="EMBL" id="QGJ94897.1"/>
    </source>
</evidence>
<protein>
    <submittedName>
        <fullName evidence="2">Uncharacterized protein</fullName>
    </submittedName>
</protein>
<accession>A0A649VQX4</accession>
<dbReference type="RefSeq" id="YP_010059510.1">
    <property type="nucleotide sequence ID" value="NC_054726.1"/>
</dbReference>
<dbReference type="EMBL" id="MN586040">
    <property type="protein sequence ID" value="QGJ94897.1"/>
    <property type="molecule type" value="Genomic_DNA"/>
</dbReference>
<proteinExistence type="predicted"/>
<evidence type="ECO:0000313" key="3">
    <source>
        <dbReference type="Proteomes" id="UP000423065"/>
    </source>
</evidence>
<evidence type="ECO:0000256" key="1">
    <source>
        <dbReference type="SAM" id="MobiDB-lite"/>
    </source>
</evidence>
<dbReference type="GeneID" id="64766743"/>
<keyword evidence="3" id="KW-1185">Reference proteome</keyword>
<dbReference type="Proteomes" id="UP000423065">
    <property type="component" value="Segment"/>
</dbReference>